<evidence type="ECO:0008006" key="4">
    <source>
        <dbReference type="Google" id="ProtNLM"/>
    </source>
</evidence>
<organism evidence="2 3">
    <name type="scientific">Gossypium mustelinum</name>
    <name type="common">Cotton</name>
    <name type="synonym">Gossypium caicoense</name>
    <dbReference type="NCBI Taxonomy" id="34275"/>
    <lineage>
        <taxon>Eukaryota</taxon>
        <taxon>Viridiplantae</taxon>
        <taxon>Streptophyta</taxon>
        <taxon>Embryophyta</taxon>
        <taxon>Tracheophyta</taxon>
        <taxon>Spermatophyta</taxon>
        <taxon>Magnoliopsida</taxon>
        <taxon>eudicotyledons</taxon>
        <taxon>Gunneridae</taxon>
        <taxon>Pentapetalae</taxon>
        <taxon>rosids</taxon>
        <taxon>malvids</taxon>
        <taxon>Malvales</taxon>
        <taxon>Malvaceae</taxon>
        <taxon>Malvoideae</taxon>
        <taxon>Gossypium</taxon>
    </lineage>
</organism>
<dbReference type="InterPro" id="IPR044296">
    <property type="entry name" value="HIPP46"/>
</dbReference>
<keyword evidence="1" id="KW-0812">Transmembrane</keyword>
<sequence length="109" mass="12306">MGFLHLQSSSYLTLLSSYYIYYLWVFREGKKKSNMKQKVVLKVAMKCQKCRTRSLEVAAEQEGVSFVGLEGNEKEKVVVIGDGIDVVKLATILRKKVGTTEIISLAEQK</sequence>
<dbReference type="AlphaFoldDB" id="A0A5D2TRL6"/>
<dbReference type="Gene3D" id="3.30.70.100">
    <property type="match status" value="1"/>
</dbReference>
<proteinExistence type="predicted"/>
<evidence type="ECO:0000256" key="1">
    <source>
        <dbReference type="SAM" id="Phobius"/>
    </source>
</evidence>
<accession>A0A5D2TRL6</accession>
<reference evidence="2 3" key="1">
    <citation type="submission" date="2019-07" db="EMBL/GenBank/DDBJ databases">
        <title>WGS assembly of Gossypium mustelinum.</title>
        <authorList>
            <person name="Chen Z.J."/>
            <person name="Sreedasyam A."/>
            <person name="Ando A."/>
            <person name="Song Q."/>
            <person name="De L."/>
            <person name="Hulse-Kemp A."/>
            <person name="Ding M."/>
            <person name="Ye W."/>
            <person name="Kirkbride R."/>
            <person name="Jenkins J."/>
            <person name="Plott C."/>
            <person name="Lovell J."/>
            <person name="Lin Y.-M."/>
            <person name="Vaughn R."/>
            <person name="Liu B."/>
            <person name="Li W."/>
            <person name="Simpson S."/>
            <person name="Scheffler B."/>
            <person name="Saski C."/>
            <person name="Grover C."/>
            <person name="Hu G."/>
            <person name="Conover J."/>
            <person name="Carlson J."/>
            <person name="Shu S."/>
            <person name="Boston L."/>
            <person name="Williams M."/>
            <person name="Peterson D."/>
            <person name="Mcgee K."/>
            <person name="Jones D."/>
            <person name="Wendel J."/>
            <person name="Stelly D."/>
            <person name="Grimwood J."/>
            <person name="Schmutz J."/>
        </authorList>
    </citation>
    <scope>NUCLEOTIDE SEQUENCE [LARGE SCALE GENOMIC DNA]</scope>
    <source>
        <strain evidence="2">1408120.09</strain>
    </source>
</reference>
<feature type="transmembrane region" description="Helical" evidence="1">
    <location>
        <begin position="6"/>
        <end position="26"/>
    </location>
</feature>
<keyword evidence="3" id="KW-1185">Reference proteome</keyword>
<gene>
    <name evidence="2" type="ORF">E1A91_D08G013600v1</name>
</gene>
<protein>
    <recommendedName>
        <fullName evidence="4">HMA domain-containing protein</fullName>
    </recommendedName>
</protein>
<name>A0A5D2TRL6_GOSMU</name>
<evidence type="ECO:0000313" key="3">
    <source>
        <dbReference type="Proteomes" id="UP000323597"/>
    </source>
</evidence>
<dbReference type="PANTHER" id="PTHR46371">
    <property type="entry name" value="OS04G0464100 PROTEIN"/>
    <property type="match status" value="1"/>
</dbReference>
<dbReference type="EMBL" id="CM017656">
    <property type="protein sequence ID" value="TYI67375.1"/>
    <property type="molecule type" value="Genomic_DNA"/>
</dbReference>
<evidence type="ECO:0000313" key="2">
    <source>
        <dbReference type="EMBL" id="TYI67375.1"/>
    </source>
</evidence>
<dbReference type="Proteomes" id="UP000323597">
    <property type="component" value="Chromosome D08"/>
</dbReference>
<keyword evidence="1" id="KW-1133">Transmembrane helix</keyword>
<keyword evidence="1" id="KW-0472">Membrane</keyword>